<accession>A0ABY7QU19</accession>
<dbReference type="Proteomes" id="UP001210339">
    <property type="component" value="Chromosome"/>
</dbReference>
<proteinExistence type="predicted"/>
<evidence type="ECO:0000313" key="2">
    <source>
        <dbReference type="Proteomes" id="UP001210339"/>
    </source>
</evidence>
<gene>
    <name evidence="1" type="ORF">O6R05_06140</name>
</gene>
<protein>
    <submittedName>
        <fullName evidence="1">DUF4230 domain-containing protein</fullName>
    </submittedName>
</protein>
<evidence type="ECO:0000313" key="1">
    <source>
        <dbReference type="EMBL" id="WBW49574.1"/>
    </source>
</evidence>
<sequence length="195" mass="21419">MKPIKRLCLILIVALLIAFAAFFYGKAQGAAESEPTITATLLKNELLAARELTTTKYHYTNMGSFTNQNTFYGYNVPFTKKQFIVAYEGIIHAGVDLSQATVTTRDGAVEVSLPKAVILSHDIDEASLKIFNEDASVFNPIKIEDYAGFAKDQKSQVEKDAVKKGLLVEANATAEDAVRDILRLIVSEDVVITIK</sequence>
<dbReference type="RefSeq" id="WP_271191106.1">
    <property type="nucleotide sequence ID" value="NZ_CP115667.1"/>
</dbReference>
<dbReference type="InterPro" id="IPR025324">
    <property type="entry name" value="DUF4230"/>
</dbReference>
<name>A0ABY7QU19_9FIRM</name>
<organism evidence="1 2">
    <name type="scientific">Peptoniphilus equinus</name>
    <dbReference type="NCBI Taxonomy" id="3016343"/>
    <lineage>
        <taxon>Bacteria</taxon>
        <taxon>Bacillati</taxon>
        <taxon>Bacillota</taxon>
        <taxon>Tissierellia</taxon>
        <taxon>Tissierellales</taxon>
        <taxon>Peptoniphilaceae</taxon>
        <taxon>Peptoniphilus</taxon>
    </lineage>
</organism>
<reference evidence="1 2" key="1">
    <citation type="submission" date="2023-01" db="EMBL/GenBank/DDBJ databases">
        <authorList>
            <person name="Lee S.H."/>
            <person name="Jung H.S."/>
            <person name="Yun J.U."/>
        </authorList>
    </citation>
    <scope>NUCLEOTIDE SEQUENCE [LARGE SCALE GENOMIC DNA]</scope>
    <source>
        <strain evidence="1 2">CBA3646</strain>
    </source>
</reference>
<dbReference type="Pfam" id="PF14014">
    <property type="entry name" value="DUF4230"/>
    <property type="match status" value="1"/>
</dbReference>
<keyword evidence="2" id="KW-1185">Reference proteome</keyword>
<dbReference type="EMBL" id="CP115667">
    <property type="protein sequence ID" value="WBW49574.1"/>
    <property type="molecule type" value="Genomic_DNA"/>
</dbReference>